<reference evidence="4 5" key="1">
    <citation type="submission" date="2014-04" db="EMBL/GenBank/DDBJ databases">
        <authorList>
            <consortium name="DOE Joint Genome Institute"/>
            <person name="Kuo A."/>
            <person name="Kohler A."/>
            <person name="Jargeat P."/>
            <person name="Nagy L.G."/>
            <person name="Floudas D."/>
            <person name="Copeland A."/>
            <person name="Barry K.W."/>
            <person name="Cichocki N."/>
            <person name="Veneault-Fourrey C."/>
            <person name="LaButti K."/>
            <person name="Lindquist E.A."/>
            <person name="Lipzen A."/>
            <person name="Lundell T."/>
            <person name="Morin E."/>
            <person name="Murat C."/>
            <person name="Sun H."/>
            <person name="Tunlid A."/>
            <person name="Henrissat B."/>
            <person name="Grigoriev I.V."/>
            <person name="Hibbett D.S."/>
            <person name="Martin F."/>
            <person name="Nordberg H.P."/>
            <person name="Cantor M.N."/>
            <person name="Hua S.X."/>
        </authorList>
    </citation>
    <scope>NUCLEOTIDE SEQUENCE [LARGE SCALE GENOMIC DNA]</scope>
    <source>
        <strain evidence="4 5">Ve08.2h10</strain>
    </source>
</reference>
<evidence type="ECO:0000256" key="2">
    <source>
        <dbReference type="SAM" id="Phobius"/>
    </source>
</evidence>
<feature type="transmembrane region" description="Helical" evidence="2">
    <location>
        <begin position="569"/>
        <end position="590"/>
    </location>
</feature>
<dbReference type="InParanoid" id="A0A0D0EBM1"/>
<feature type="region of interest" description="Disordered" evidence="1">
    <location>
        <begin position="852"/>
        <end position="932"/>
    </location>
</feature>
<dbReference type="AlphaFoldDB" id="A0A0D0EBM1"/>
<dbReference type="Proteomes" id="UP000054538">
    <property type="component" value="Unassembled WGS sequence"/>
</dbReference>
<dbReference type="OrthoDB" id="10250130at2759"/>
<sequence length="951" mass="103033">MARFFLHHIQLSIFLAKCLFPVVSAQSISTNTVPPLQWLNITGLIQGPPAPALKYPSIGYDDTTRTLIIFGGESSSGIATSQTLLLNLGSILWTTPAAQSDLPMTVPPARYMAVGGDDFSSSYRHAHLVIGGKDSNGQPLSDVWEFDYINQFWSPVTVSAGVPPPRWSASGGRDYRILADTTSTNTTFYMSGGTDGQTMFPLNEVWEFEITGTLSSNLATNNTFGSWSSHTIGNILGYSANQASTVLGTSTISVSGCNTTTNSNETCAEGNSYVVNAGPSPSEIPAPPCPVPRYGGVLTFNPSTASSTFGSQVFLLLGTFNSSYWDDQGGLQKGEVAVLDIETGAWSRVLPAGDPGTSGVPTYPSAREGAVAYSFNQALVGQNRTIASDTIVFGGQDEHGTYLNEVWILRAYNGVITSSNSAWGGPAGQLQTGVDAEGAGVTIQYLTQCATQLKPLPTTTSTAGGPTGTSTSNERSFEAYDVSLVHKLAAPLSIALLLPVILLTRLALPSRKDTHPTNRNIGLIYLSSLIAVTAYGLGLAGLITSFTSISTTMVMVKRATTKLMLQTGHGIAGLALFVGFYAVVPFLYLVSMCLATKRPQKEVVDHSEVAASRANSVDTAEKLASYTAAHQTQYPPSPPASPRARLHSWGGSSFWLGRRSREGRVSSDSESMHSAGPQRAFEVVNRPARIRRASTNGLVYPNIEIYQRVPVAPRSLGDVDWRDRRRSLNAVNELDYAVHHGTRAQGFQSSSTPNTPDMLSTRALMTTRTFSRTAYELPPPFELSLRIFFHMLVLALCILSLVALWYRAPMSLFTVFLLWVVIFYVSLLALAWNGRPTKSLLTTLIARLRDQHPQPVASPATPTSRPLSMTGTEQYPFPSDNRGPYLHQPPYRATGHDDVSTSQSPRSVETDDDDDDIDEDTRQRRIEEEMGRREVSIVTVPKRRLWITNPS</sequence>
<keyword evidence="3" id="KW-0732">Signal</keyword>
<feature type="transmembrane region" description="Helical" evidence="2">
    <location>
        <begin position="488"/>
        <end position="508"/>
    </location>
</feature>
<feature type="transmembrane region" description="Helical" evidence="2">
    <location>
        <begin position="520"/>
        <end position="549"/>
    </location>
</feature>
<evidence type="ECO:0000256" key="3">
    <source>
        <dbReference type="SAM" id="SignalP"/>
    </source>
</evidence>
<feature type="compositionally biased region" description="Acidic residues" evidence="1">
    <location>
        <begin position="910"/>
        <end position="919"/>
    </location>
</feature>
<feature type="signal peptide" evidence="3">
    <location>
        <begin position="1"/>
        <end position="25"/>
    </location>
</feature>
<dbReference type="HOGENOM" id="CLU_014628_0_0_1"/>
<proteinExistence type="predicted"/>
<feature type="transmembrane region" description="Helical" evidence="2">
    <location>
        <begin position="812"/>
        <end position="832"/>
    </location>
</feature>
<reference evidence="5" key="2">
    <citation type="submission" date="2015-01" db="EMBL/GenBank/DDBJ databases">
        <title>Evolutionary Origins and Diversification of the Mycorrhizal Mutualists.</title>
        <authorList>
            <consortium name="DOE Joint Genome Institute"/>
            <consortium name="Mycorrhizal Genomics Consortium"/>
            <person name="Kohler A."/>
            <person name="Kuo A."/>
            <person name="Nagy L.G."/>
            <person name="Floudas D."/>
            <person name="Copeland A."/>
            <person name="Barry K.W."/>
            <person name="Cichocki N."/>
            <person name="Veneault-Fourrey C."/>
            <person name="LaButti K."/>
            <person name="Lindquist E.A."/>
            <person name="Lipzen A."/>
            <person name="Lundell T."/>
            <person name="Morin E."/>
            <person name="Murat C."/>
            <person name="Riley R."/>
            <person name="Ohm R."/>
            <person name="Sun H."/>
            <person name="Tunlid A."/>
            <person name="Henrissat B."/>
            <person name="Grigoriev I.V."/>
            <person name="Hibbett D.S."/>
            <person name="Martin F."/>
        </authorList>
    </citation>
    <scope>NUCLEOTIDE SEQUENCE [LARGE SCALE GENOMIC DNA]</scope>
    <source>
        <strain evidence="5">Ve08.2h10</strain>
    </source>
</reference>
<dbReference type="SUPFAM" id="SSF117281">
    <property type="entry name" value="Kelch motif"/>
    <property type="match status" value="1"/>
</dbReference>
<gene>
    <name evidence="4" type="ORF">PAXRUDRAFT_24452</name>
</gene>
<feature type="compositionally biased region" description="Basic and acidic residues" evidence="1">
    <location>
        <begin position="920"/>
        <end position="932"/>
    </location>
</feature>
<dbReference type="Gene3D" id="2.120.10.80">
    <property type="entry name" value="Kelch-type beta propeller"/>
    <property type="match status" value="2"/>
</dbReference>
<accession>A0A0D0EBM1</accession>
<keyword evidence="2" id="KW-0472">Membrane</keyword>
<dbReference type="EMBL" id="KN824917">
    <property type="protein sequence ID" value="KIK97860.1"/>
    <property type="molecule type" value="Genomic_DNA"/>
</dbReference>
<keyword evidence="5" id="KW-1185">Reference proteome</keyword>
<feature type="transmembrane region" description="Helical" evidence="2">
    <location>
        <begin position="787"/>
        <end position="806"/>
    </location>
</feature>
<name>A0A0D0EBM1_9AGAM</name>
<evidence type="ECO:0000313" key="4">
    <source>
        <dbReference type="EMBL" id="KIK97860.1"/>
    </source>
</evidence>
<keyword evidence="2" id="KW-1133">Transmembrane helix</keyword>
<feature type="compositionally biased region" description="Polar residues" evidence="1">
    <location>
        <begin position="860"/>
        <end position="873"/>
    </location>
</feature>
<dbReference type="STRING" id="930991.A0A0D0EBM1"/>
<evidence type="ECO:0000313" key="5">
    <source>
        <dbReference type="Proteomes" id="UP000054538"/>
    </source>
</evidence>
<dbReference type="InterPro" id="IPR015915">
    <property type="entry name" value="Kelch-typ_b-propeller"/>
</dbReference>
<dbReference type="PANTHER" id="PTHR23244">
    <property type="entry name" value="KELCH REPEAT DOMAIN"/>
    <property type="match status" value="1"/>
</dbReference>
<organism evidence="4 5">
    <name type="scientific">Paxillus rubicundulus Ve08.2h10</name>
    <dbReference type="NCBI Taxonomy" id="930991"/>
    <lineage>
        <taxon>Eukaryota</taxon>
        <taxon>Fungi</taxon>
        <taxon>Dikarya</taxon>
        <taxon>Basidiomycota</taxon>
        <taxon>Agaricomycotina</taxon>
        <taxon>Agaricomycetes</taxon>
        <taxon>Agaricomycetidae</taxon>
        <taxon>Boletales</taxon>
        <taxon>Paxilineae</taxon>
        <taxon>Paxillaceae</taxon>
        <taxon>Paxillus</taxon>
    </lineage>
</organism>
<keyword evidence="2" id="KW-0812">Transmembrane</keyword>
<protein>
    <submittedName>
        <fullName evidence="4">Uncharacterized protein</fullName>
    </submittedName>
</protein>
<evidence type="ECO:0000256" key="1">
    <source>
        <dbReference type="SAM" id="MobiDB-lite"/>
    </source>
</evidence>
<feature type="chain" id="PRO_5002221135" evidence="3">
    <location>
        <begin position="26"/>
        <end position="951"/>
    </location>
</feature>